<protein>
    <recommendedName>
        <fullName evidence="5">NADH dehydrogenase [ubiquinone] 1 beta subcomplex subunit 9</fullName>
    </recommendedName>
    <alternativeName>
        <fullName evidence="14">Complex I-B22</fullName>
    </alternativeName>
    <alternativeName>
        <fullName evidence="15">NADH-ubiquinone oxidoreductase B22 subunit</fullName>
    </alternativeName>
</protein>
<evidence type="ECO:0000256" key="4">
    <source>
        <dbReference type="ARBA" id="ARBA00011790"/>
    </source>
</evidence>
<dbReference type="InterPro" id="IPR045292">
    <property type="entry name" value="Complex1_LYR_NDUFB9_LYRM3"/>
</dbReference>
<keyword evidence="12" id="KW-0496">Mitochondrion</keyword>
<evidence type="ECO:0000256" key="1">
    <source>
        <dbReference type="ARBA" id="ARBA00002920"/>
    </source>
</evidence>
<comment type="function">
    <text evidence="1">Accessory subunit of the mitochondrial membrane respiratory chain NADH dehydrogenase (Complex I), that is believed to be not involved in catalysis. Complex I functions in the transfer of electrons from NADH to the respiratory chain. The immediate electron acceptor for the enzyme is believed to be ubiquinone.</text>
</comment>
<dbReference type="CDD" id="cd20263">
    <property type="entry name" value="Complex1_LYR_NDUFB9_LYRM3"/>
    <property type="match status" value="1"/>
</dbReference>
<feature type="domain" description="Complex 1 LYR protein" evidence="16">
    <location>
        <begin position="11"/>
        <end position="68"/>
    </location>
</feature>
<dbReference type="GO" id="GO:0006120">
    <property type="term" value="P:mitochondrial electron transport, NADH to ubiquinone"/>
    <property type="evidence" value="ECO:0007669"/>
    <property type="project" value="InterPro"/>
</dbReference>
<sequence>MSSVAPYSPQHVASIYRRLLRLSLNWAVRRDIWRKQALEIRANFDANKNVTDPREIRALIIEGERQLAINRHPDPYIPPSRPGGMLQLLQLCSSCATILEWFLELDCGIDIDDTGSKFERNVPPRLDKPIDGDY</sequence>
<evidence type="ECO:0000313" key="17">
    <source>
        <dbReference type="EMBL" id="KAJ8102053.1"/>
    </source>
</evidence>
<gene>
    <name evidence="17" type="ORF">POJ06DRAFT_266665</name>
</gene>
<keyword evidence="10" id="KW-0249">Electron transport</keyword>
<dbReference type="Proteomes" id="UP001217417">
    <property type="component" value="Unassembled WGS sequence"/>
</dbReference>
<dbReference type="AlphaFoldDB" id="A0AAD7VU14"/>
<evidence type="ECO:0000256" key="7">
    <source>
        <dbReference type="ARBA" id="ARBA00022553"/>
    </source>
</evidence>
<evidence type="ECO:0000256" key="5">
    <source>
        <dbReference type="ARBA" id="ARBA00018684"/>
    </source>
</evidence>
<dbReference type="GO" id="GO:0005743">
    <property type="term" value="C:mitochondrial inner membrane"/>
    <property type="evidence" value="ECO:0007669"/>
    <property type="project" value="UniProtKB-SubCell"/>
</dbReference>
<evidence type="ECO:0000256" key="15">
    <source>
        <dbReference type="ARBA" id="ARBA00032528"/>
    </source>
</evidence>
<dbReference type="EMBL" id="JARPMG010000003">
    <property type="protein sequence ID" value="KAJ8102053.1"/>
    <property type="molecule type" value="Genomic_DNA"/>
</dbReference>
<name>A0AAD7VU14_9ASCO</name>
<comment type="subcellular location">
    <subcellularLocation>
        <location evidence="2">Mitochondrion inner membrane</location>
        <topology evidence="2">Peripheral membrane protein</topology>
        <orientation evidence="2">Matrix side</orientation>
    </subcellularLocation>
</comment>
<evidence type="ECO:0000313" key="18">
    <source>
        <dbReference type="Proteomes" id="UP001217417"/>
    </source>
</evidence>
<evidence type="ECO:0000256" key="13">
    <source>
        <dbReference type="ARBA" id="ARBA00023136"/>
    </source>
</evidence>
<evidence type="ECO:0000256" key="3">
    <source>
        <dbReference type="ARBA" id="ARBA00009508"/>
    </source>
</evidence>
<evidence type="ECO:0000256" key="11">
    <source>
        <dbReference type="ARBA" id="ARBA00022990"/>
    </source>
</evidence>
<keyword evidence="11" id="KW-0007">Acetylation</keyword>
<evidence type="ECO:0000256" key="14">
    <source>
        <dbReference type="ARBA" id="ARBA00030192"/>
    </source>
</evidence>
<dbReference type="PANTHER" id="PTHR12868:SF0">
    <property type="entry name" value="NADH DEHYDROGENASE [UBIQUINONE] 1 BETA SUBCOMPLEX SUBUNIT 9"/>
    <property type="match status" value="1"/>
</dbReference>
<evidence type="ECO:0000256" key="12">
    <source>
        <dbReference type="ARBA" id="ARBA00023128"/>
    </source>
</evidence>
<comment type="similarity">
    <text evidence="3">Belongs to the complex I LYR family.</text>
</comment>
<evidence type="ECO:0000256" key="10">
    <source>
        <dbReference type="ARBA" id="ARBA00022982"/>
    </source>
</evidence>
<dbReference type="InterPro" id="IPR008011">
    <property type="entry name" value="Complex1_LYR_dom"/>
</dbReference>
<proteinExistence type="inferred from homology"/>
<evidence type="ECO:0000259" key="16">
    <source>
        <dbReference type="Pfam" id="PF05347"/>
    </source>
</evidence>
<reference evidence="17" key="1">
    <citation type="submission" date="2023-03" db="EMBL/GenBank/DDBJ databases">
        <title>Near-Complete genome sequence of Lipomyces tetrasporous NRRL Y-64009, an oleaginous yeast capable of growing on lignocellulosic hydrolysates.</title>
        <authorList>
            <consortium name="Lawrence Berkeley National Laboratory"/>
            <person name="Jagtap S.S."/>
            <person name="Liu J.-J."/>
            <person name="Walukiewicz H.E."/>
            <person name="Pangilinan J."/>
            <person name="Lipzen A."/>
            <person name="Ahrendt S."/>
            <person name="Koriabine M."/>
            <person name="Cobaugh K."/>
            <person name="Salamov A."/>
            <person name="Yoshinaga Y."/>
            <person name="Ng V."/>
            <person name="Daum C."/>
            <person name="Grigoriev I.V."/>
            <person name="Slininger P.J."/>
            <person name="Dien B.S."/>
            <person name="Jin Y.-S."/>
            <person name="Rao C.V."/>
        </authorList>
    </citation>
    <scope>NUCLEOTIDE SEQUENCE</scope>
    <source>
        <strain evidence="17">NRRL Y-64009</strain>
    </source>
</reference>
<dbReference type="Pfam" id="PF05347">
    <property type="entry name" value="Complex1_LYR"/>
    <property type="match status" value="1"/>
</dbReference>
<comment type="caution">
    <text evidence="17">The sequence shown here is derived from an EMBL/GenBank/DDBJ whole genome shotgun (WGS) entry which is preliminary data.</text>
</comment>
<keyword evidence="13" id="KW-0472">Membrane</keyword>
<comment type="subunit">
    <text evidence="4">Mammalian complex I is composed of 45 different subunits.</text>
</comment>
<dbReference type="InterPro" id="IPR033034">
    <property type="entry name" value="NDUFB9"/>
</dbReference>
<accession>A0AAD7VU14</accession>
<keyword evidence="6" id="KW-0813">Transport</keyword>
<dbReference type="PANTHER" id="PTHR12868">
    <property type="entry name" value="NADH-UBIQUINONE OXIDOREDUCTASE B22 SUBUNIT"/>
    <property type="match status" value="1"/>
</dbReference>
<dbReference type="RefSeq" id="XP_056045503.1">
    <property type="nucleotide sequence ID" value="XM_056189174.1"/>
</dbReference>
<keyword evidence="9" id="KW-0999">Mitochondrion inner membrane</keyword>
<keyword evidence="18" id="KW-1185">Reference proteome</keyword>
<evidence type="ECO:0000256" key="8">
    <source>
        <dbReference type="ARBA" id="ARBA00022660"/>
    </source>
</evidence>
<keyword evidence="7" id="KW-0597">Phosphoprotein</keyword>
<evidence type="ECO:0000256" key="2">
    <source>
        <dbReference type="ARBA" id="ARBA00004443"/>
    </source>
</evidence>
<evidence type="ECO:0000256" key="6">
    <source>
        <dbReference type="ARBA" id="ARBA00022448"/>
    </source>
</evidence>
<keyword evidence="8" id="KW-0679">Respiratory chain</keyword>
<organism evidence="17 18">
    <name type="scientific">Lipomyces tetrasporus</name>
    <dbReference type="NCBI Taxonomy" id="54092"/>
    <lineage>
        <taxon>Eukaryota</taxon>
        <taxon>Fungi</taxon>
        <taxon>Dikarya</taxon>
        <taxon>Ascomycota</taxon>
        <taxon>Saccharomycotina</taxon>
        <taxon>Lipomycetes</taxon>
        <taxon>Lipomycetales</taxon>
        <taxon>Lipomycetaceae</taxon>
        <taxon>Lipomyces</taxon>
    </lineage>
</organism>
<dbReference type="GeneID" id="80884340"/>
<evidence type="ECO:0000256" key="9">
    <source>
        <dbReference type="ARBA" id="ARBA00022792"/>
    </source>
</evidence>